<name>A0A1E5NZP8_9ACTN</name>
<dbReference type="Proteomes" id="UP000095759">
    <property type="component" value="Unassembled WGS sequence"/>
</dbReference>
<evidence type="ECO:0000313" key="2">
    <source>
        <dbReference type="Proteomes" id="UP000095759"/>
    </source>
</evidence>
<dbReference type="EMBL" id="MEHJ01000002">
    <property type="protein sequence ID" value="OEJ21734.1"/>
    <property type="molecule type" value="Genomic_DNA"/>
</dbReference>
<protein>
    <submittedName>
        <fullName evidence="1">Uncharacterized protein</fullName>
    </submittedName>
</protein>
<reference evidence="1 2" key="1">
    <citation type="submission" date="2016-08" db="EMBL/GenBank/DDBJ databases">
        <title>Complete genome sequence of Streptomyces agglomeratus strain 6-3-2, a novel anti-MRSA actinomycete isolated from Wuli of Tebit, China.</title>
        <authorList>
            <person name="Chen X."/>
        </authorList>
    </citation>
    <scope>NUCLEOTIDE SEQUENCE [LARGE SCALE GENOMIC DNA]</scope>
    <source>
        <strain evidence="1 2">6-3-2</strain>
    </source>
</reference>
<keyword evidence="2" id="KW-1185">Reference proteome</keyword>
<dbReference type="AlphaFoldDB" id="A0A1E5NZP8"/>
<gene>
    <name evidence="1" type="ORF">AS594_39155</name>
</gene>
<comment type="caution">
    <text evidence="1">The sequence shown here is derived from an EMBL/GenBank/DDBJ whole genome shotgun (WGS) entry which is preliminary data.</text>
</comment>
<dbReference type="OrthoDB" id="4275274at2"/>
<proteinExistence type="predicted"/>
<evidence type="ECO:0000313" key="1">
    <source>
        <dbReference type="EMBL" id="OEJ21734.1"/>
    </source>
</evidence>
<sequence>MTLRSRLSDVVAGTDLLPVWFATALGPLPPARNADAWIEAATDFLAYRITYQVTDKVVALGTAPSKSAEPIRRTWHKELTEELKRWA</sequence>
<organism evidence="1 2">
    <name type="scientific">Streptomyces agglomeratus</name>
    <dbReference type="NCBI Taxonomy" id="285458"/>
    <lineage>
        <taxon>Bacteria</taxon>
        <taxon>Bacillati</taxon>
        <taxon>Actinomycetota</taxon>
        <taxon>Actinomycetes</taxon>
        <taxon>Kitasatosporales</taxon>
        <taxon>Streptomycetaceae</taxon>
        <taxon>Streptomyces</taxon>
    </lineage>
</organism>
<accession>A0A1E5NZP8</accession>